<dbReference type="InterPro" id="IPR025789">
    <property type="entry name" value="DOT1_dom"/>
</dbReference>
<organism evidence="14 15">
    <name type="scientific">Caenorhabditis nigoni</name>
    <dbReference type="NCBI Taxonomy" id="1611254"/>
    <lineage>
        <taxon>Eukaryota</taxon>
        <taxon>Metazoa</taxon>
        <taxon>Ecdysozoa</taxon>
        <taxon>Nematoda</taxon>
        <taxon>Chromadorea</taxon>
        <taxon>Rhabditida</taxon>
        <taxon>Rhabditina</taxon>
        <taxon>Rhabditomorpha</taxon>
        <taxon>Rhabditoidea</taxon>
        <taxon>Rhabditidae</taxon>
        <taxon>Peloderinae</taxon>
        <taxon>Caenorhabditis</taxon>
    </lineage>
</organism>
<evidence type="ECO:0000256" key="12">
    <source>
        <dbReference type="SAM" id="MobiDB-lite"/>
    </source>
</evidence>
<evidence type="ECO:0000313" key="15">
    <source>
        <dbReference type="Proteomes" id="UP000230233"/>
    </source>
</evidence>
<evidence type="ECO:0000313" key="14">
    <source>
        <dbReference type="EMBL" id="PIC21752.1"/>
    </source>
</evidence>
<keyword evidence="6 11" id="KW-0949">S-adenosyl-L-methionine</keyword>
<dbReference type="Proteomes" id="UP000230233">
    <property type="component" value="Chromosome X"/>
</dbReference>
<keyword evidence="15" id="KW-1185">Reference proteome</keyword>
<dbReference type="PANTHER" id="PTHR21451">
    <property type="entry name" value="HISTONE H3 METHYLTRANSFERASE"/>
    <property type="match status" value="1"/>
</dbReference>
<evidence type="ECO:0000256" key="10">
    <source>
        <dbReference type="ARBA" id="ARBA00047770"/>
    </source>
</evidence>
<feature type="domain" description="DOT1" evidence="13">
    <location>
        <begin position="15"/>
        <end position="339"/>
    </location>
</feature>
<dbReference type="OrthoDB" id="443402at2759"/>
<dbReference type="EMBL" id="PDUG01000006">
    <property type="protein sequence ID" value="PIC21752.1"/>
    <property type="molecule type" value="Genomic_DNA"/>
</dbReference>
<dbReference type="FunFam" id="3.40.50.150:FF:000033">
    <property type="entry name" value="Histone-lysine N-methyltransferase, H3 lysine-79 specific"/>
    <property type="match status" value="1"/>
</dbReference>
<evidence type="ECO:0000256" key="6">
    <source>
        <dbReference type="ARBA" id="ARBA00022691"/>
    </source>
</evidence>
<evidence type="ECO:0000259" key="13">
    <source>
        <dbReference type="PROSITE" id="PS51569"/>
    </source>
</evidence>
<dbReference type="GO" id="GO:0035097">
    <property type="term" value="C:histone methyltransferase complex"/>
    <property type="evidence" value="ECO:0007669"/>
    <property type="project" value="UniProtKB-ARBA"/>
</dbReference>
<dbReference type="EC" id="2.1.1.360" evidence="2 11"/>
<sequence length="366" mass="42002">MKKSNQDHGPAQDVPPVVYKLQSLYRNGVALEIRSDEPHAEEVIEKIFTAFYKKVLPRLPLQQPDWDTMDSAGLLAFLDNFNAAAEKFKREKPRSILTAARWRKVHLDSDSFKEGHLITQLARMLSTVDERVLKKHYKSFSSETYGATTTQQMKNILDQLNVTKKDVIMDLGSGIGQLATFIVSYVDVKKTYGIEKCPRPAEIATRVSENFKRLMAFFGKVPSPYELIEGSFLTPENSELIKKEATIIFMNNLLFDNGLMDDLKKILHLCKSGTRIVVTKPLDMTRMTEKNFVEHFDSYSDTSDLDSIKCNMEWTEKTIPFWVTTMRHEKVFEKAAEYQAEKLKREAKEDARRLAKAEKAKPRTSS</sequence>
<protein>
    <recommendedName>
        <fullName evidence="3 11">Histone-lysine N-methyltransferase, H3 lysine-79 specific</fullName>
        <ecNumber evidence="2 11">2.1.1.360</ecNumber>
    </recommendedName>
    <alternativeName>
        <fullName evidence="9 11">Histone H3-K79 methyltransferase</fullName>
    </alternativeName>
</protein>
<keyword evidence="5 11" id="KW-0808">Transferase</keyword>
<evidence type="ECO:0000256" key="9">
    <source>
        <dbReference type="ARBA" id="ARBA00029821"/>
    </source>
</evidence>
<gene>
    <name evidence="14" type="primary">Cnig_chr_X.g26473</name>
    <name evidence="14" type="ORF">B9Z55_026473</name>
</gene>
<comment type="similarity">
    <text evidence="11">Belongs to the class I-like SAM-binding methyltransferase superfamily. DOT1 family.</text>
</comment>
<comment type="function">
    <text evidence="11">Histone methyltransferase that specifically trimethylates histone H3 to form H3K79me3. This methylation is required for telomere silencing and for the pachytene checkpoint during the meiotic cell cycle by allowing the recruitment of RAD9 to double strand breaks. Nucleosomes are preferred as substrate compared to free histone.</text>
</comment>
<dbReference type="Gene3D" id="3.40.50.150">
    <property type="entry name" value="Vaccinia Virus protein VP39"/>
    <property type="match status" value="1"/>
</dbReference>
<dbReference type="GO" id="GO:0140956">
    <property type="term" value="F:histone H3K79 trimethyltransferase activity"/>
    <property type="evidence" value="ECO:0007669"/>
    <property type="project" value="UniProtKB-EC"/>
</dbReference>
<dbReference type="PANTHER" id="PTHR21451:SF0">
    <property type="entry name" value="HISTONE-LYSINE N-METHYLTRANSFERASE, H3 LYSINE-79 SPECIFIC"/>
    <property type="match status" value="1"/>
</dbReference>
<evidence type="ECO:0000256" key="8">
    <source>
        <dbReference type="ARBA" id="ARBA00023242"/>
    </source>
</evidence>
<evidence type="ECO:0000256" key="4">
    <source>
        <dbReference type="ARBA" id="ARBA00022603"/>
    </source>
</evidence>
<dbReference type="InterPro" id="IPR030445">
    <property type="entry name" value="H3-K79_meTrfase"/>
</dbReference>
<dbReference type="GO" id="GO:0000077">
    <property type="term" value="P:DNA damage checkpoint signaling"/>
    <property type="evidence" value="ECO:0007669"/>
    <property type="project" value="TreeGrafter"/>
</dbReference>
<evidence type="ECO:0000256" key="5">
    <source>
        <dbReference type="ARBA" id="ARBA00022679"/>
    </source>
</evidence>
<dbReference type="PROSITE" id="PS51569">
    <property type="entry name" value="DOT1"/>
    <property type="match status" value="1"/>
</dbReference>
<keyword evidence="7 11" id="KW-0156">Chromatin regulator</keyword>
<comment type="subcellular location">
    <subcellularLocation>
        <location evidence="1 11">Nucleus</location>
    </subcellularLocation>
</comment>
<comment type="caution">
    <text evidence="14">The sequence shown here is derived from an EMBL/GenBank/DDBJ whole genome shotgun (WGS) entry which is preliminary data.</text>
</comment>
<dbReference type="InterPro" id="IPR029063">
    <property type="entry name" value="SAM-dependent_MTases_sf"/>
</dbReference>
<proteinExistence type="inferred from homology"/>
<evidence type="ECO:0000256" key="7">
    <source>
        <dbReference type="ARBA" id="ARBA00022853"/>
    </source>
</evidence>
<dbReference type="SUPFAM" id="SSF53335">
    <property type="entry name" value="S-adenosyl-L-methionine-dependent methyltransferases"/>
    <property type="match status" value="1"/>
</dbReference>
<dbReference type="CDD" id="cd02440">
    <property type="entry name" value="AdoMet_MTases"/>
    <property type="match status" value="1"/>
</dbReference>
<evidence type="ECO:0000256" key="2">
    <source>
        <dbReference type="ARBA" id="ARBA00012190"/>
    </source>
</evidence>
<comment type="miscellaneous">
    <text evidence="11">In contrast to other lysine histone methyltransferases, it does not contain a SET domain, suggesting the existence of another mechanism for methylation of lysine residues of histones.</text>
</comment>
<name>A0A2G5T3F8_9PELO</name>
<evidence type="ECO:0000256" key="11">
    <source>
        <dbReference type="RuleBase" id="RU271113"/>
    </source>
</evidence>
<accession>A0A2G5T3F8</accession>
<keyword evidence="4 11" id="KW-0489">Methyltransferase</keyword>
<keyword evidence="8 11" id="KW-0539">Nucleus</keyword>
<dbReference type="GO" id="GO:0006281">
    <property type="term" value="P:DNA repair"/>
    <property type="evidence" value="ECO:0007669"/>
    <property type="project" value="TreeGrafter"/>
</dbReference>
<dbReference type="AlphaFoldDB" id="A0A2G5T3F8"/>
<dbReference type="GO" id="GO:0032259">
    <property type="term" value="P:methylation"/>
    <property type="evidence" value="ECO:0007669"/>
    <property type="project" value="UniProtKB-KW"/>
</dbReference>
<evidence type="ECO:0000256" key="3">
    <source>
        <dbReference type="ARBA" id="ARBA00020987"/>
    </source>
</evidence>
<dbReference type="Pfam" id="PF08123">
    <property type="entry name" value="DOT1"/>
    <property type="match status" value="1"/>
</dbReference>
<evidence type="ECO:0000256" key="1">
    <source>
        <dbReference type="ARBA" id="ARBA00004123"/>
    </source>
</evidence>
<reference evidence="15" key="1">
    <citation type="submission" date="2017-10" db="EMBL/GenBank/DDBJ databases">
        <title>Rapid genome shrinkage in a self-fertile nematode reveals novel sperm competition proteins.</title>
        <authorList>
            <person name="Yin D."/>
            <person name="Schwarz E.M."/>
            <person name="Thomas C.G."/>
            <person name="Felde R.L."/>
            <person name="Korf I.F."/>
            <person name="Cutter A.D."/>
            <person name="Schartner C.M."/>
            <person name="Ralston E.J."/>
            <person name="Meyer B.J."/>
            <person name="Haag E.S."/>
        </authorList>
    </citation>
    <scope>NUCLEOTIDE SEQUENCE [LARGE SCALE GENOMIC DNA]</scope>
    <source>
        <strain evidence="15">JU1422</strain>
    </source>
</reference>
<comment type="catalytic activity">
    <reaction evidence="10 11">
        <text>L-lysyl(79)-[histone H3] + 3 S-adenosyl-L-methionine = N(6),N(6),N(6)-trimethyl-L-lysyl(79)-[histone H3] + 3 S-adenosyl-L-homocysteine + 3 H(+)</text>
        <dbReference type="Rhea" id="RHEA:60328"/>
        <dbReference type="Rhea" id="RHEA-COMP:15549"/>
        <dbReference type="Rhea" id="RHEA-COMP:15552"/>
        <dbReference type="ChEBI" id="CHEBI:15378"/>
        <dbReference type="ChEBI" id="CHEBI:29969"/>
        <dbReference type="ChEBI" id="CHEBI:57856"/>
        <dbReference type="ChEBI" id="CHEBI:59789"/>
        <dbReference type="ChEBI" id="CHEBI:61961"/>
        <dbReference type="EC" id="2.1.1.360"/>
    </reaction>
</comment>
<feature type="region of interest" description="Disordered" evidence="12">
    <location>
        <begin position="345"/>
        <end position="366"/>
    </location>
</feature>